<reference evidence="4" key="1">
    <citation type="journal article" date="2015" name="Genome">
        <title>Whole Genome Sequence of the Non-Microcystin-Producing Microcystis aeruginosa Strain NIES-44.</title>
        <authorList>
            <person name="Okano K."/>
            <person name="Miyata N."/>
            <person name="Ozaki Y."/>
        </authorList>
    </citation>
    <scope>NUCLEOTIDE SEQUENCE [LARGE SCALE GENOMIC DNA]</scope>
    <source>
        <strain evidence="4">NIES-44</strain>
    </source>
</reference>
<evidence type="ECO:0000256" key="1">
    <source>
        <dbReference type="SAM" id="Coils"/>
    </source>
</evidence>
<keyword evidence="3" id="KW-0131">Cell cycle</keyword>
<evidence type="ECO:0000313" key="4">
    <source>
        <dbReference type="Proteomes" id="UP000030321"/>
    </source>
</evidence>
<evidence type="ECO:0000256" key="2">
    <source>
        <dbReference type="SAM" id="MobiDB-lite"/>
    </source>
</evidence>
<dbReference type="SUPFAM" id="SSF58113">
    <property type="entry name" value="Apolipoprotein A-I"/>
    <property type="match status" value="1"/>
</dbReference>
<organism evidence="3 4">
    <name type="scientific">Microcystis aeruginosa NIES-44</name>
    <dbReference type="NCBI Taxonomy" id="449439"/>
    <lineage>
        <taxon>Bacteria</taxon>
        <taxon>Bacillati</taxon>
        <taxon>Cyanobacteriota</taxon>
        <taxon>Cyanophyceae</taxon>
        <taxon>Oscillatoriophycideae</taxon>
        <taxon>Chroococcales</taxon>
        <taxon>Microcystaceae</taxon>
        <taxon>Microcystis</taxon>
    </lineage>
</organism>
<proteinExistence type="predicted"/>
<evidence type="ECO:0000313" key="3">
    <source>
        <dbReference type="EMBL" id="GAL94599.1"/>
    </source>
</evidence>
<dbReference type="EMBL" id="BBPA01000059">
    <property type="protein sequence ID" value="GAL94599.1"/>
    <property type="molecule type" value="Genomic_DNA"/>
</dbReference>
<feature type="region of interest" description="Disordered" evidence="2">
    <location>
        <begin position="1"/>
        <end position="25"/>
    </location>
</feature>
<accession>A0A0A1VYE0</accession>
<dbReference type="RefSeq" id="WP_045360727.1">
    <property type="nucleotide sequence ID" value="NZ_BBPA01000059.1"/>
</dbReference>
<name>A0A0A1VYE0_MICAE</name>
<protein>
    <submittedName>
        <fullName evidence="3">Cell division initiation protein</fullName>
    </submittedName>
</protein>
<dbReference type="AlphaFoldDB" id="A0A0A1VYE0"/>
<gene>
    <name evidence="3" type="ORF">N44_03179</name>
</gene>
<keyword evidence="3" id="KW-0132">Cell division</keyword>
<dbReference type="GO" id="GO:0051301">
    <property type="term" value="P:cell division"/>
    <property type="evidence" value="ECO:0007669"/>
    <property type="project" value="UniProtKB-KW"/>
</dbReference>
<dbReference type="CDD" id="cd06503">
    <property type="entry name" value="ATP-synt_Fo_b"/>
    <property type="match status" value="1"/>
</dbReference>
<sequence length="219" mass="25177">MARREPNDRRKAVPNTSNSGVPSPPVDFDIYQDLARLQEMIFESFHIPLTRWTMIDEGQISEQIEIIYETVPPAVQKALAILQEEEEIITKAEEYAQQVLRSAQQRAAQILDQSGIIQQAERQAAQIRQQVQQECESVQQQTLDEIEQMRHSALQEVQQLRQKTQAECHEIQKGADDYAEAVLEHLDRQLGEMLQIIRNGRQQVRSKPTSSKNLPGERP</sequence>
<dbReference type="Proteomes" id="UP000030321">
    <property type="component" value="Unassembled WGS sequence"/>
</dbReference>
<feature type="compositionally biased region" description="Basic and acidic residues" evidence="2">
    <location>
        <begin position="1"/>
        <end position="11"/>
    </location>
</feature>
<comment type="caution">
    <text evidence="3">The sequence shown here is derived from an EMBL/GenBank/DDBJ whole genome shotgun (WGS) entry which is preliminary data.</text>
</comment>
<keyword evidence="1" id="KW-0175">Coiled coil</keyword>
<feature type="coiled-coil region" evidence="1">
    <location>
        <begin position="117"/>
        <end position="163"/>
    </location>
</feature>